<dbReference type="Proteomes" id="UP001638015">
    <property type="component" value="Unassembled WGS sequence"/>
</dbReference>
<dbReference type="Pfam" id="PF03235">
    <property type="entry name" value="GmrSD_N"/>
    <property type="match status" value="1"/>
</dbReference>
<keyword evidence="4" id="KW-1185">Reference proteome</keyword>
<dbReference type="InterPro" id="IPR004919">
    <property type="entry name" value="GmrSD_N"/>
</dbReference>
<accession>A0ABW9MUY8</accession>
<dbReference type="PANTHER" id="PTHR35149:SF2">
    <property type="entry name" value="DUF262 DOMAIN-CONTAINING PROTEIN"/>
    <property type="match status" value="1"/>
</dbReference>
<dbReference type="Pfam" id="PF07510">
    <property type="entry name" value="GmrSD_C"/>
    <property type="match status" value="1"/>
</dbReference>
<dbReference type="RefSeq" id="WP_410032437.1">
    <property type="nucleotide sequence ID" value="NZ_JBGMEH010000001.1"/>
</dbReference>
<feature type="domain" description="GmrSD restriction endonucleases N-terminal" evidence="1">
    <location>
        <begin position="10"/>
        <end position="221"/>
    </location>
</feature>
<evidence type="ECO:0000313" key="4">
    <source>
        <dbReference type="Proteomes" id="UP001638015"/>
    </source>
</evidence>
<organism evidence="3 4">
    <name type="scientific">Anaerococcus cruorum</name>
    <dbReference type="NCBI Taxonomy" id="3115617"/>
    <lineage>
        <taxon>Bacteria</taxon>
        <taxon>Bacillati</taxon>
        <taxon>Bacillota</taxon>
        <taxon>Tissierellia</taxon>
        <taxon>Tissierellales</taxon>
        <taxon>Peptoniphilaceae</taxon>
        <taxon>Anaerococcus</taxon>
    </lineage>
</organism>
<comment type="caution">
    <text evidence="3">The sequence shown here is derived from an EMBL/GenBank/DDBJ whole genome shotgun (WGS) entry which is preliminary data.</text>
</comment>
<evidence type="ECO:0000313" key="3">
    <source>
        <dbReference type="EMBL" id="MFO3715614.1"/>
    </source>
</evidence>
<sequence>MDGRKEELLSLLDKGKTKFSIPVYQRNYSWSTQQCKQLLDDLIDVGKKDRDSHFFGSVVSVVNSERRINEYLVIDGQQRLTTVSLLLLAIYKTLRSNNKSDQLTNREKEIYERYLVDPYADNLETSLKLKPIKKDNDAYEKLFKENTEVIEASNVTINYNYFYNRLNKENIDLDKLYDALHKLEIINIELDSRRDDPQLIFESLNSTGLALEESDKIRNFILMGAEASEQDRLYEDYWSKIEELTQEDLSRFVRDYLSAKTRKTPSMNKVYFAFKDYVKGENLDNEEVLKDLLEYARNYNILVTGDGINNQIKAVIYRLNRLETKVTRPYFLEVLKLYKQEIIDERSLYDIFISIESYIFRRSIVGLPTNSLNKVFLPLNNDIYKRENNYDDYVNKLNYSLLNKSGKAKFPRNPEFIENLSIKQVYLMNNKTVIYMLERFENVNTKEDKDIYRHVDNGDYSIEHIMPQTLTSQWKEELGEDYEAVYERWIHTMANLTLTAYNSSYSNNSFEDKKTRENGFIDSGLRINQYISKFDSWGQDEIEKRDKHLTNQALEIWPDIKTTYEVKDSGVSELILDEENDFTGKKIKAFIYEDQQYNTSNLTDAFTEIIRLLYKQDSSNIVDLANQTKEDGFLSKAFSFDKDDLRMPIKIEDVYAELNYSNNSKIRVLSELFELYDIENSSLSFISQDLEEI</sequence>
<dbReference type="EMBL" id="JBGMEH010000001">
    <property type="protein sequence ID" value="MFO3715614.1"/>
    <property type="molecule type" value="Genomic_DNA"/>
</dbReference>
<proteinExistence type="predicted"/>
<dbReference type="InterPro" id="IPR011089">
    <property type="entry name" value="GmrSD_C"/>
</dbReference>
<feature type="domain" description="GmrSD restriction endonucleases C-terminal" evidence="2">
    <location>
        <begin position="411"/>
        <end position="550"/>
    </location>
</feature>
<name>A0ABW9MUY8_9FIRM</name>
<gene>
    <name evidence="3" type="ORF">ACCQ40_02265</name>
</gene>
<evidence type="ECO:0000259" key="2">
    <source>
        <dbReference type="Pfam" id="PF07510"/>
    </source>
</evidence>
<evidence type="ECO:0000259" key="1">
    <source>
        <dbReference type="Pfam" id="PF03235"/>
    </source>
</evidence>
<reference evidence="3 4" key="1">
    <citation type="journal article" date="2025" name="Anaerobe">
        <title>Description of Anaerococcus kampingiae sp. nov., Anaerococcus groningensis sp. nov., Anaerococcus martiniensis sp. nov., and Anaerococcus cruorum sp. nov., isolated from human clinical specimens.</title>
        <authorList>
            <person name="Boiten K.E."/>
            <person name="Meijer J."/>
            <person name="van Wezel E.M."/>
            <person name="Veloo A.C.M."/>
        </authorList>
    </citation>
    <scope>NUCLEOTIDE SEQUENCE [LARGE SCALE GENOMIC DNA]</scope>
    <source>
        <strain evidence="3 4">ENR1039</strain>
    </source>
</reference>
<dbReference type="PANTHER" id="PTHR35149">
    <property type="entry name" value="SLL5132 PROTEIN"/>
    <property type="match status" value="1"/>
</dbReference>
<protein>
    <submittedName>
        <fullName evidence="3">DUF262 domain-containing protein</fullName>
    </submittedName>
</protein>